<keyword evidence="1" id="KW-0812">Transmembrane</keyword>
<comment type="caution">
    <text evidence="3">The sequence shown here is derived from an EMBL/GenBank/DDBJ whole genome shotgun (WGS) entry which is preliminary data.</text>
</comment>
<gene>
    <name evidence="3" type="ORF">QDQ28_14000</name>
</gene>
<evidence type="ECO:0000313" key="4">
    <source>
        <dbReference type="Proteomes" id="UP001222958"/>
    </source>
</evidence>
<dbReference type="EMBL" id="JARVUX010000012">
    <property type="protein sequence ID" value="MDH2337287.1"/>
    <property type="molecule type" value="Genomic_DNA"/>
</dbReference>
<organism evidence="3 4">
    <name type="scientific">Clostridium perfringens</name>
    <dbReference type="NCBI Taxonomy" id="1502"/>
    <lineage>
        <taxon>Bacteria</taxon>
        <taxon>Bacillati</taxon>
        <taxon>Bacillota</taxon>
        <taxon>Clostridia</taxon>
        <taxon>Eubacteriales</taxon>
        <taxon>Clostridiaceae</taxon>
        <taxon>Clostridium</taxon>
    </lineage>
</organism>
<evidence type="ECO:0000313" key="3">
    <source>
        <dbReference type="EMBL" id="MDH2337287.1"/>
    </source>
</evidence>
<reference evidence="3" key="1">
    <citation type="submission" date="2023-04" db="EMBL/GenBank/DDBJ databases">
        <title>Epidemiological investigation of Clostridium perfringens isolated from cattle.</title>
        <authorList>
            <person name="Tian R."/>
        </authorList>
    </citation>
    <scope>NUCLEOTIDE SEQUENCE</scope>
    <source>
        <strain evidence="3">ZWCP172</strain>
    </source>
</reference>
<dbReference type="Proteomes" id="UP001222958">
    <property type="component" value="Unassembled WGS sequence"/>
</dbReference>
<evidence type="ECO:0000256" key="1">
    <source>
        <dbReference type="SAM" id="Phobius"/>
    </source>
</evidence>
<feature type="domain" description="DUF4064" evidence="2">
    <location>
        <begin position="2"/>
        <end position="82"/>
    </location>
</feature>
<evidence type="ECO:0000259" key="2">
    <source>
        <dbReference type="Pfam" id="PF13273"/>
    </source>
</evidence>
<sequence length="111" mass="11935">MKRTAEFTLGLIGGILGVLISFPTFIFMGFMPAIDTLSSIAWVTNAIATILAIVAIVFACLVNKKTKLSGIMMIITGVGLFLCNFFNIIPAILLLIAGIMSLVRKIEKIEA</sequence>
<keyword evidence="1" id="KW-1133">Transmembrane helix</keyword>
<feature type="transmembrane region" description="Helical" evidence="1">
    <location>
        <begin position="7"/>
        <end position="34"/>
    </location>
</feature>
<dbReference type="AlphaFoldDB" id="A0AAP4A9F1"/>
<proteinExistence type="predicted"/>
<feature type="transmembrane region" description="Helical" evidence="1">
    <location>
        <begin position="74"/>
        <end position="103"/>
    </location>
</feature>
<dbReference type="RefSeq" id="WP_279858233.1">
    <property type="nucleotide sequence ID" value="NZ_JARVUX010000012.1"/>
</dbReference>
<dbReference type="InterPro" id="IPR025273">
    <property type="entry name" value="DUF4064"/>
</dbReference>
<feature type="transmembrane region" description="Helical" evidence="1">
    <location>
        <begin position="40"/>
        <end position="62"/>
    </location>
</feature>
<protein>
    <submittedName>
        <fullName evidence="3">DUF4064 domain-containing protein</fullName>
    </submittedName>
</protein>
<name>A0AAP4A9F1_CLOPF</name>
<accession>A0AAP4A9F1</accession>
<dbReference type="Pfam" id="PF13273">
    <property type="entry name" value="DUF4064"/>
    <property type="match status" value="1"/>
</dbReference>
<keyword evidence="1" id="KW-0472">Membrane</keyword>